<comment type="caution">
    <text evidence="1">The sequence shown here is derived from an EMBL/GenBank/DDBJ whole genome shotgun (WGS) entry which is preliminary data.</text>
</comment>
<gene>
    <name evidence="1" type="ORF">Glove_609g33</name>
</gene>
<keyword evidence="2" id="KW-1185">Reference proteome</keyword>
<dbReference type="Proteomes" id="UP000266861">
    <property type="component" value="Unassembled WGS sequence"/>
</dbReference>
<evidence type="ECO:0000313" key="1">
    <source>
        <dbReference type="EMBL" id="RHZ46665.1"/>
    </source>
</evidence>
<evidence type="ECO:0000313" key="2">
    <source>
        <dbReference type="Proteomes" id="UP000266861"/>
    </source>
</evidence>
<accession>A0A397G6P2</accession>
<protein>
    <submittedName>
        <fullName evidence="1">Uncharacterized protein</fullName>
    </submittedName>
</protein>
<sequence length="96" mass="10539">MFMFSCSTKGIVIRNAKCFNGLLCSKFKGNATFYDYVGLGTCGEINNNEQLPWSMFDPSPNGNPNMNPNCNGTINILFNLIANPDEGRVAVSYTLT</sequence>
<reference evidence="1 2" key="1">
    <citation type="submission" date="2018-08" db="EMBL/GenBank/DDBJ databases">
        <title>Genome and evolution of the arbuscular mycorrhizal fungus Diversispora epigaea (formerly Glomus versiforme) and its bacterial endosymbionts.</title>
        <authorList>
            <person name="Sun X."/>
            <person name="Fei Z."/>
            <person name="Harrison M."/>
        </authorList>
    </citation>
    <scope>NUCLEOTIDE SEQUENCE [LARGE SCALE GENOMIC DNA]</scope>
    <source>
        <strain evidence="1 2">IT104</strain>
    </source>
</reference>
<name>A0A397G6P2_9GLOM</name>
<organism evidence="1 2">
    <name type="scientific">Diversispora epigaea</name>
    <dbReference type="NCBI Taxonomy" id="1348612"/>
    <lineage>
        <taxon>Eukaryota</taxon>
        <taxon>Fungi</taxon>
        <taxon>Fungi incertae sedis</taxon>
        <taxon>Mucoromycota</taxon>
        <taxon>Glomeromycotina</taxon>
        <taxon>Glomeromycetes</taxon>
        <taxon>Diversisporales</taxon>
        <taxon>Diversisporaceae</taxon>
        <taxon>Diversispora</taxon>
    </lineage>
</organism>
<dbReference type="EMBL" id="PQFF01000506">
    <property type="protein sequence ID" value="RHZ46665.1"/>
    <property type="molecule type" value="Genomic_DNA"/>
</dbReference>
<dbReference type="AlphaFoldDB" id="A0A397G6P2"/>
<proteinExistence type="predicted"/>